<evidence type="ECO:0000256" key="1">
    <source>
        <dbReference type="SAM" id="MobiDB-lite"/>
    </source>
</evidence>
<reference evidence="3" key="1">
    <citation type="submission" date="2023-06" db="EMBL/GenBank/DDBJ databases">
        <title>Genome-scale phylogeny and comparative genomics of the fungal order Sordariales.</title>
        <authorList>
            <consortium name="Lawrence Berkeley National Laboratory"/>
            <person name="Hensen N."/>
            <person name="Bonometti L."/>
            <person name="Westerberg I."/>
            <person name="Brannstrom I.O."/>
            <person name="Guillou S."/>
            <person name="Cros-Aarteil S."/>
            <person name="Calhoun S."/>
            <person name="Haridas S."/>
            <person name="Kuo A."/>
            <person name="Mondo S."/>
            <person name="Pangilinan J."/>
            <person name="Riley R."/>
            <person name="LaButti K."/>
            <person name="Andreopoulos B."/>
            <person name="Lipzen A."/>
            <person name="Chen C."/>
            <person name="Yanf M."/>
            <person name="Daum C."/>
            <person name="Ng V."/>
            <person name="Clum A."/>
            <person name="Steindorff A."/>
            <person name="Ohm R."/>
            <person name="Martin F."/>
            <person name="Silar P."/>
            <person name="Natvig D."/>
            <person name="Lalanne C."/>
            <person name="Gautier V."/>
            <person name="Ament-velasquez S.L."/>
            <person name="Kruys A."/>
            <person name="Hutchinson M.I."/>
            <person name="Powell A.J."/>
            <person name="Barry K."/>
            <person name="Miller A.N."/>
            <person name="Grigoriev I.V."/>
            <person name="Debuchy R."/>
            <person name="Gladieux P."/>
            <person name="Thoren M.H."/>
            <person name="Johannesson H."/>
        </authorList>
    </citation>
    <scope>NUCLEOTIDE SEQUENCE</scope>
    <source>
        <strain evidence="3">SMH3187-1</strain>
    </source>
</reference>
<proteinExistence type="predicted"/>
<feature type="region of interest" description="Disordered" evidence="1">
    <location>
        <begin position="27"/>
        <end position="74"/>
    </location>
</feature>
<comment type="caution">
    <text evidence="3">The sequence shown here is derived from an EMBL/GenBank/DDBJ whole genome shotgun (WGS) entry which is preliminary data.</text>
</comment>
<feature type="non-terminal residue" evidence="3">
    <location>
        <position position="1"/>
    </location>
</feature>
<feature type="signal peptide" evidence="2">
    <location>
        <begin position="1"/>
        <end position="26"/>
    </location>
</feature>
<feature type="compositionally biased region" description="Low complexity" evidence="1">
    <location>
        <begin position="52"/>
        <end position="62"/>
    </location>
</feature>
<evidence type="ECO:0000313" key="3">
    <source>
        <dbReference type="EMBL" id="KAK0737848.1"/>
    </source>
</evidence>
<organism evidence="3 4">
    <name type="scientific">Schizothecium vesticola</name>
    <dbReference type="NCBI Taxonomy" id="314040"/>
    <lineage>
        <taxon>Eukaryota</taxon>
        <taxon>Fungi</taxon>
        <taxon>Dikarya</taxon>
        <taxon>Ascomycota</taxon>
        <taxon>Pezizomycotina</taxon>
        <taxon>Sordariomycetes</taxon>
        <taxon>Sordariomycetidae</taxon>
        <taxon>Sordariales</taxon>
        <taxon>Schizotheciaceae</taxon>
        <taxon>Schizothecium</taxon>
    </lineage>
</organism>
<dbReference type="EMBL" id="JAUKUD010000007">
    <property type="protein sequence ID" value="KAK0737848.1"/>
    <property type="molecule type" value="Genomic_DNA"/>
</dbReference>
<keyword evidence="4" id="KW-1185">Reference proteome</keyword>
<keyword evidence="2" id="KW-0732">Signal</keyword>
<protein>
    <submittedName>
        <fullName evidence="3">Uncharacterized protein</fullName>
    </submittedName>
</protein>
<sequence>KRRRFLIAVAVVVVVALAAALGGVLGGKKGSESQGATGDTSGSSRGNGTGTSDGPSSSSPSSVPQPARAGSPLTAAAMRKSDGGLDLRLYFLDRDNRLVWAHCDTLRPLADGESSCWEMGGRFPSYSEPDSQLAATNIVWATQMRPQTELFYTGSGTRLLGVNFNDNFNPRIMADSIDGVGWSTGSESALAAYWPWLVHQDATGALVHVRNNPPANLEPGAVWGAAGINVTALVGTKLAMVPASANFTRIGGWGGYAVFYQGRDSRLSVAMSRLNGSDSSLNAPLSFPTTLPVINVPDKAPIAAFTAARLNDADQRVDAYVLYIDG</sequence>
<gene>
    <name evidence="3" type="ORF">B0T18DRAFT_299013</name>
</gene>
<accession>A0AA40BPH7</accession>
<dbReference type="Proteomes" id="UP001172155">
    <property type="component" value="Unassembled WGS sequence"/>
</dbReference>
<evidence type="ECO:0000256" key="2">
    <source>
        <dbReference type="SAM" id="SignalP"/>
    </source>
</evidence>
<dbReference type="Gene3D" id="2.120.10.70">
    <property type="entry name" value="Fucose-specific lectin"/>
    <property type="match status" value="1"/>
</dbReference>
<name>A0AA40BPH7_9PEZI</name>
<dbReference type="AlphaFoldDB" id="A0AA40BPH7"/>
<feature type="chain" id="PRO_5041202011" evidence="2">
    <location>
        <begin position="27"/>
        <end position="326"/>
    </location>
</feature>
<evidence type="ECO:0000313" key="4">
    <source>
        <dbReference type="Proteomes" id="UP001172155"/>
    </source>
</evidence>
<feature type="non-terminal residue" evidence="3">
    <location>
        <position position="326"/>
    </location>
</feature>